<feature type="domain" description="Ig-like" evidence="2">
    <location>
        <begin position="26"/>
        <end position="125"/>
    </location>
</feature>
<dbReference type="PANTHER" id="PTHR21261">
    <property type="entry name" value="BEAT PROTEIN"/>
    <property type="match status" value="1"/>
</dbReference>
<dbReference type="InterPro" id="IPR036179">
    <property type="entry name" value="Ig-like_dom_sf"/>
</dbReference>
<gene>
    <name evidence="3" type="ORF">PHYEVI_LOCUS4383</name>
</gene>
<dbReference type="InterPro" id="IPR013783">
    <property type="entry name" value="Ig-like_fold"/>
</dbReference>
<dbReference type="Proteomes" id="UP001153712">
    <property type="component" value="Chromosome 15"/>
</dbReference>
<evidence type="ECO:0000259" key="2">
    <source>
        <dbReference type="PROSITE" id="PS50835"/>
    </source>
</evidence>
<keyword evidence="1" id="KW-0812">Transmembrane</keyword>
<dbReference type="InterPro" id="IPR007110">
    <property type="entry name" value="Ig-like_dom"/>
</dbReference>
<dbReference type="Gene3D" id="2.60.40.10">
    <property type="entry name" value="Immunoglobulins"/>
    <property type="match status" value="1"/>
</dbReference>
<dbReference type="SUPFAM" id="SSF48726">
    <property type="entry name" value="Immunoglobulin"/>
    <property type="match status" value="1"/>
</dbReference>
<dbReference type="PANTHER" id="PTHR21261:SF6">
    <property type="entry name" value="BEATEN PATH IIA-RELATED"/>
    <property type="match status" value="1"/>
</dbReference>
<evidence type="ECO:0000256" key="1">
    <source>
        <dbReference type="SAM" id="Phobius"/>
    </source>
</evidence>
<dbReference type="FunFam" id="2.60.40.10:FF:000437">
    <property type="entry name" value="Beat-IIIc, isoform A"/>
    <property type="match status" value="1"/>
</dbReference>
<dbReference type="OrthoDB" id="196393at2759"/>
<sequence>MTLLCWIFEVVIVLGLLLIADVLTLQNVLLSIEPKVVPVGQSSTLICTYDLQDDALYTVKWYRGRYEFYRYTPSEYPNSKKIFPYKEINVDEEASNSTQVVLRNIDFVLSGNFTCEVTTDALHLTTRYDIKPMLVIQPPETAPTISVFGEPLDYGDLLRANCSSPPARPRASLTFFLNNYTVATSEPLLPHHYQRSEWSDLGLVIRLYAEHFDDGRLILRCVADIENVYHEEAVLKLGSAREPVPERVSAQNAGITSSLRAMLRLVVFLEIILLMSIL</sequence>
<dbReference type="AlphaFoldDB" id="A0A9N9XN61"/>
<organism evidence="3 4">
    <name type="scientific">Phyllotreta striolata</name>
    <name type="common">Striped flea beetle</name>
    <name type="synonym">Crioceris striolata</name>
    <dbReference type="NCBI Taxonomy" id="444603"/>
    <lineage>
        <taxon>Eukaryota</taxon>
        <taxon>Metazoa</taxon>
        <taxon>Ecdysozoa</taxon>
        <taxon>Arthropoda</taxon>
        <taxon>Hexapoda</taxon>
        <taxon>Insecta</taxon>
        <taxon>Pterygota</taxon>
        <taxon>Neoptera</taxon>
        <taxon>Endopterygota</taxon>
        <taxon>Coleoptera</taxon>
        <taxon>Polyphaga</taxon>
        <taxon>Cucujiformia</taxon>
        <taxon>Chrysomeloidea</taxon>
        <taxon>Chrysomelidae</taxon>
        <taxon>Galerucinae</taxon>
        <taxon>Alticini</taxon>
        <taxon>Phyllotreta</taxon>
    </lineage>
</organism>
<proteinExistence type="predicted"/>
<feature type="transmembrane region" description="Helical" evidence="1">
    <location>
        <begin position="6"/>
        <end position="25"/>
    </location>
</feature>
<keyword evidence="1" id="KW-1133">Transmembrane helix</keyword>
<evidence type="ECO:0000313" key="3">
    <source>
        <dbReference type="EMBL" id="CAG9857990.1"/>
    </source>
</evidence>
<reference evidence="3" key="1">
    <citation type="submission" date="2022-01" db="EMBL/GenBank/DDBJ databases">
        <authorList>
            <person name="King R."/>
        </authorList>
    </citation>
    <scope>NUCLEOTIDE SEQUENCE</scope>
</reference>
<keyword evidence="1" id="KW-0472">Membrane</keyword>
<protein>
    <recommendedName>
        <fullName evidence="2">Ig-like domain-containing protein</fullName>
    </recommendedName>
</protein>
<dbReference type="PROSITE" id="PS50835">
    <property type="entry name" value="IG_LIKE"/>
    <property type="match status" value="1"/>
</dbReference>
<dbReference type="EMBL" id="OU900108">
    <property type="protein sequence ID" value="CAG9857990.1"/>
    <property type="molecule type" value="Genomic_DNA"/>
</dbReference>
<keyword evidence="4" id="KW-1185">Reference proteome</keyword>
<evidence type="ECO:0000313" key="4">
    <source>
        <dbReference type="Proteomes" id="UP001153712"/>
    </source>
</evidence>
<accession>A0A9N9XN61</accession>
<name>A0A9N9XN61_PHYSR</name>